<dbReference type="GO" id="GO:0016810">
    <property type="term" value="F:hydrolase activity, acting on carbon-nitrogen (but not peptide) bonds"/>
    <property type="evidence" value="ECO:0007669"/>
    <property type="project" value="InterPro"/>
</dbReference>
<dbReference type="InterPro" id="IPR051781">
    <property type="entry name" value="Metallo-dep_Hydrolase"/>
</dbReference>
<dbReference type="Proteomes" id="UP000627538">
    <property type="component" value="Unassembled WGS sequence"/>
</dbReference>
<name>A0A8I0KR20_9ACTO</name>
<dbReference type="Pfam" id="PF01979">
    <property type="entry name" value="Amidohydro_1"/>
    <property type="match status" value="1"/>
</dbReference>
<dbReference type="PANTHER" id="PTHR43135">
    <property type="entry name" value="ALPHA-D-RIBOSE 1-METHYLPHOSPHONATE 5-TRIPHOSPHATE DIPHOSPHATASE"/>
    <property type="match status" value="1"/>
</dbReference>
<keyword evidence="2" id="KW-0378">Hydrolase</keyword>
<accession>A0A8I0KR20</accession>
<dbReference type="PANTHER" id="PTHR43135:SF4">
    <property type="entry name" value="AMIDOHYDROLASE-RELATED DOMAIN-CONTAINING PROTEIN"/>
    <property type="match status" value="1"/>
</dbReference>
<evidence type="ECO:0000259" key="1">
    <source>
        <dbReference type="Pfam" id="PF01979"/>
    </source>
</evidence>
<dbReference type="InterPro" id="IPR011059">
    <property type="entry name" value="Metal-dep_hydrolase_composite"/>
</dbReference>
<keyword evidence="3" id="KW-1185">Reference proteome</keyword>
<dbReference type="InterPro" id="IPR032466">
    <property type="entry name" value="Metal_Hydrolase"/>
</dbReference>
<dbReference type="InterPro" id="IPR006680">
    <property type="entry name" value="Amidohydro-rel"/>
</dbReference>
<evidence type="ECO:0000313" key="2">
    <source>
        <dbReference type="EMBL" id="MBD3689002.1"/>
    </source>
</evidence>
<dbReference type="RefSeq" id="WP_191071082.1">
    <property type="nucleotide sequence ID" value="NZ_CP060506.1"/>
</dbReference>
<feature type="domain" description="Amidohydrolase-related" evidence="1">
    <location>
        <begin position="50"/>
        <end position="365"/>
    </location>
</feature>
<proteinExistence type="predicted"/>
<gene>
    <name evidence="2" type="ORF">H8R10_01975</name>
</gene>
<evidence type="ECO:0000313" key="3">
    <source>
        <dbReference type="Proteomes" id="UP000627538"/>
    </source>
</evidence>
<dbReference type="AlphaFoldDB" id="A0A8I0KR20"/>
<dbReference type="Gene3D" id="3.20.20.140">
    <property type="entry name" value="Metal-dependent hydrolases"/>
    <property type="match status" value="1"/>
</dbReference>
<comment type="caution">
    <text evidence="2">The sequence shown here is derived from an EMBL/GenBank/DDBJ whole genome shotgun (WGS) entry which is preliminary data.</text>
</comment>
<protein>
    <submittedName>
        <fullName evidence="2">Amidohydrolase family protein</fullName>
    </submittedName>
</protein>
<reference evidence="2 3" key="1">
    <citation type="submission" date="2020-08" db="EMBL/GenBank/DDBJ databases">
        <title>Winkia gen. nov., sp. nov., isolated from faeces of the Anser albifrons in China.</title>
        <authorList>
            <person name="Liu Q."/>
        </authorList>
    </citation>
    <scope>NUCLEOTIDE SEQUENCE [LARGE SCALE GENOMIC DNA]</scope>
    <source>
        <strain evidence="2 3">C62</strain>
    </source>
</reference>
<organism evidence="2 3">
    <name type="scientific">Nanchangia anserum</name>
    <dbReference type="NCBI Taxonomy" id="2692125"/>
    <lineage>
        <taxon>Bacteria</taxon>
        <taxon>Bacillati</taxon>
        <taxon>Actinomycetota</taxon>
        <taxon>Actinomycetes</taxon>
        <taxon>Actinomycetales</taxon>
        <taxon>Actinomycetaceae</taxon>
        <taxon>Nanchangia</taxon>
    </lineage>
</organism>
<dbReference type="EMBL" id="JACRUO010000001">
    <property type="protein sequence ID" value="MBD3689002.1"/>
    <property type="molecule type" value="Genomic_DNA"/>
</dbReference>
<dbReference type="SUPFAM" id="SSF51556">
    <property type="entry name" value="Metallo-dependent hydrolases"/>
    <property type="match status" value="1"/>
</dbReference>
<dbReference type="Gene3D" id="2.30.40.10">
    <property type="entry name" value="Urease, subunit C, domain 1"/>
    <property type="match status" value="1"/>
</dbReference>
<sequence length="369" mass="40020">MAITRLSGAILWRTESGAKPRWIREAWIVGSRVSLIPPDDPPDDVVEGVAVPGLVDVHCHLGYDSSGVTSRERTIRDAAAVARSGVLLVRDAGIPERANDCLIGRDDAPGLIRCGRHLARPKRYIRGLGFDLADADDLAAAMAAQARASDGWVKIVGDWIDRAGADKADLAPLWSLAQLRDGVRAAHDHGARVAVHTFSHAAIDDLLEAGVDDIEHGSGLDATQARACAERGIPVTPTLLQISLFDQFAAAAGTKYPIYRDTMRAMWNERVDHFRMLLDCGVHLLPGTDSGGYQDHGSLPRELVLWREWGAADRDILAWATWRARDFLGADVLSEGAPADVVVYPSSPEDDIAVVAHPAAVWRRGRRLV</sequence>